<proteinExistence type="predicted"/>
<reference evidence="2" key="2">
    <citation type="submission" date="2023-05" db="EMBL/GenBank/DDBJ databases">
        <authorList>
            <consortium name="Lawrence Berkeley National Laboratory"/>
            <person name="Steindorff A."/>
            <person name="Hensen N."/>
            <person name="Bonometti L."/>
            <person name="Westerberg I."/>
            <person name="Brannstrom I.O."/>
            <person name="Guillou S."/>
            <person name="Cros-Aarteil S."/>
            <person name="Calhoun S."/>
            <person name="Haridas S."/>
            <person name="Kuo A."/>
            <person name="Mondo S."/>
            <person name="Pangilinan J."/>
            <person name="Riley R."/>
            <person name="Labutti K."/>
            <person name="Andreopoulos B."/>
            <person name="Lipzen A."/>
            <person name="Chen C."/>
            <person name="Yanf M."/>
            <person name="Daum C."/>
            <person name="Ng V."/>
            <person name="Clum A."/>
            <person name="Ohm R."/>
            <person name="Martin F."/>
            <person name="Silar P."/>
            <person name="Natvig D."/>
            <person name="Lalanne C."/>
            <person name="Gautier V."/>
            <person name="Ament-Velasquez S.L."/>
            <person name="Kruys A."/>
            <person name="Hutchinson M.I."/>
            <person name="Powell A.J."/>
            <person name="Barry K."/>
            <person name="Miller A.N."/>
            <person name="Grigoriev I.V."/>
            <person name="Debuchy R."/>
            <person name="Gladieux P."/>
            <person name="Thoren M.H."/>
            <person name="Johannesson H."/>
        </authorList>
    </citation>
    <scope>NUCLEOTIDE SEQUENCE</scope>
    <source>
        <strain evidence="2">PSN293</strain>
    </source>
</reference>
<accession>A0AAN7B2X0</accession>
<dbReference type="PANTHER" id="PTHR33657:SF6">
    <property type="entry name" value="SECRETED PROTEIN"/>
    <property type="match status" value="1"/>
</dbReference>
<feature type="signal peptide" evidence="1">
    <location>
        <begin position="1"/>
        <end position="22"/>
    </location>
</feature>
<sequence>MHFRQTLWALSSASLPFSSALAVEKRQLPPGPLFLKAPALDKRFQPAMDFDTDSCYNTPAMGPPPNNDLNTGLEPKNSLASLTDDCRREEMLERANVYSRQRCNNGYCAIMYAYYFQKDQTGVAGPLRGHRHDWEHVVVWVRMSDTFVSHVAVSAHKGYTIKQNHEIQWTPTENGPASDGHPAVVYHKDGGSTHAFRFANGADFGNGGPENHWRKWIFGPLIGHYGWDSVEQRTRMYTEGGAEDPWGAADLALNDESFKNNLGKAKPGEINFDVNNDDEQTNKISEVEDCEMFGGAPGCANN</sequence>
<protein>
    <submittedName>
        <fullName evidence="2">Necrosis and ethylene-inducing protein-inducing protein</fullName>
    </submittedName>
</protein>
<dbReference type="PIRSF" id="PIRSF029958">
    <property type="entry name" value="Necrosis-inducing_protein"/>
    <property type="match status" value="1"/>
</dbReference>
<keyword evidence="1" id="KW-0732">Signal</keyword>
<reference evidence="2" key="1">
    <citation type="journal article" date="2023" name="Mol. Phylogenet. Evol.">
        <title>Genome-scale phylogeny and comparative genomics of the fungal order Sordariales.</title>
        <authorList>
            <person name="Hensen N."/>
            <person name="Bonometti L."/>
            <person name="Westerberg I."/>
            <person name="Brannstrom I.O."/>
            <person name="Guillou S."/>
            <person name="Cros-Aarteil S."/>
            <person name="Calhoun S."/>
            <person name="Haridas S."/>
            <person name="Kuo A."/>
            <person name="Mondo S."/>
            <person name="Pangilinan J."/>
            <person name="Riley R."/>
            <person name="LaButti K."/>
            <person name="Andreopoulos B."/>
            <person name="Lipzen A."/>
            <person name="Chen C."/>
            <person name="Yan M."/>
            <person name="Daum C."/>
            <person name="Ng V."/>
            <person name="Clum A."/>
            <person name="Steindorff A."/>
            <person name="Ohm R.A."/>
            <person name="Martin F."/>
            <person name="Silar P."/>
            <person name="Natvig D.O."/>
            <person name="Lalanne C."/>
            <person name="Gautier V."/>
            <person name="Ament-Velasquez S.L."/>
            <person name="Kruys A."/>
            <person name="Hutchinson M.I."/>
            <person name="Powell A.J."/>
            <person name="Barry K."/>
            <person name="Miller A.N."/>
            <person name="Grigoriev I.V."/>
            <person name="Debuchy R."/>
            <person name="Gladieux P."/>
            <person name="Hiltunen Thoren M."/>
            <person name="Johannesson H."/>
        </authorList>
    </citation>
    <scope>NUCLEOTIDE SEQUENCE</scope>
    <source>
        <strain evidence="2">PSN293</strain>
    </source>
</reference>
<gene>
    <name evidence="2" type="ORF">QBC37DRAFT_460149</name>
</gene>
<dbReference type="Pfam" id="PF05630">
    <property type="entry name" value="NPP1"/>
    <property type="match status" value="1"/>
</dbReference>
<dbReference type="EMBL" id="MU858444">
    <property type="protein sequence ID" value="KAK4206305.1"/>
    <property type="molecule type" value="Genomic_DNA"/>
</dbReference>
<dbReference type="InterPro" id="IPR008701">
    <property type="entry name" value="NPP1"/>
</dbReference>
<organism evidence="2 3">
    <name type="scientific">Rhypophila decipiens</name>
    <dbReference type="NCBI Taxonomy" id="261697"/>
    <lineage>
        <taxon>Eukaryota</taxon>
        <taxon>Fungi</taxon>
        <taxon>Dikarya</taxon>
        <taxon>Ascomycota</taxon>
        <taxon>Pezizomycotina</taxon>
        <taxon>Sordariomycetes</taxon>
        <taxon>Sordariomycetidae</taxon>
        <taxon>Sordariales</taxon>
        <taxon>Naviculisporaceae</taxon>
        <taxon>Rhypophila</taxon>
    </lineage>
</organism>
<dbReference type="Proteomes" id="UP001301769">
    <property type="component" value="Unassembled WGS sequence"/>
</dbReference>
<dbReference type="AlphaFoldDB" id="A0AAN7B2X0"/>
<name>A0AAN7B2X0_9PEZI</name>
<feature type="chain" id="PRO_5042996427" evidence="1">
    <location>
        <begin position="23"/>
        <end position="302"/>
    </location>
</feature>
<evidence type="ECO:0000313" key="2">
    <source>
        <dbReference type="EMBL" id="KAK4206305.1"/>
    </source>
</evidence>
<evidence type="ECO:0000313" key="3">
    <source>
        <dbReference type="Proteomes" id="UP001301769"/>
    </source>
</evidence>
<comment type="caution">
    <text evidence="2">The sequence shown here is derived from an EMBL/GenBank/DDBJ whole genome shotgun (WGS) entry which is preliminary data.</text>
</comment>
<evidence type="ECO:0000256" key="1">
    <source>
        <dbReference type="SAM" id="SignalP"/>
    </source>
</evidence>
<keyword evidence="3" id="KW-1185">Reference proteome</keyword>
<dbReference type="PANTHER" id="PTHR33657">
    <property type="entry name" value="DOMAIN PROTEIN, PUTATIVE (AFU_ORTHOLOGUE AFUA_5G00600)-RELATED"/>
    <property type="match status" value="1"/>
</dbReference>